<dbReference type="PROSITE" id="PS51996">
    <property type="entry name" value="TR_MART"/>
    <property type="match status" value="1"/>
</dbReference>
<dbReference type="Proteomes" id="UP000681722">
    <property type="component" value="Unassembled WGS sequence"/>
</dbReference>
<organism evidence="2 5">
    <name type="scientific">Didymodactylos carnosus</name>
    <dbReference type="NCBI Taxonomy" id="1234261"/>
    <lineage>
        <taxon>Eukaryota</taxon>
        <taxon>Metazoa</taxon>
        <taxon>Spiralia</taxon>
        <taxon>Gnathifera</taxon>
        <taxon>Rotifera</taxon>
        <taxon>Eurotatoria</taxon>
        <taxon>Bdelloidea</taxon>
        <taxon>Philodinida</taxon>
        <taxon>Philodinidae</taxon>
        <taxon>Didymodactylos</taxon>
    </lineage>
</organism>
<proteinExistence type="predicted"/>
<protein>
    <submittedName>
        <fullName evidence="2">Uncharacterized protein</fullName>
    </submittedName>
</protein>
<reference evidence="2" key="1">
    <citation type="submission" date="2021-02" db="EMBL/GenBank/DDBJ databases">
        <authorList>
            <person name="Nowell W R."/>
        </authorList>
    </citation>
    <scope>NUCLEOTIDE SEQUENCE</scope>
</reference>
<dbReference type="AlphaFoldDB" id="A0A814SB31"/>
<dbReference type="Gene3D" id="3.90.176.10">
    <property type="entry name" value="Toxin ADP-ribosyltransferase, Chain A, domain 1"/>
    <property type="match status" value="1"/>
</dbReference>
<evidence type="ECO:0000313" key="1">
    <source>
        <dbReference type="EMBL" id="CAF0889740.1"/>
    </source>
</evidence>
<dbReference type="EMBL" id="CAJNOK010003152">
    <property type="protein sequence ID" value="CAF0889740.1"/>
    <property type="molecule type" value="Genomic_DNA"/>
</dbReference>
<dbReference type="Proteomes" id="UP000677228">
    <property type="component" value="Unassembled WGS sequence"/>
</dbReference>
<dbReference type="EMBL" id="CAJOBA010003152">
    <property type="protein sequence ID" value="CAF3672150.1"/>
    <property type="molecule type" value="Genomic_DNA"/>
</dbReference>
<evidence type="ECO:0000313" key="5">
    <source>
        <dbReference type="Proteomes" id="UP000663829"/>
    </source>
</evidence>
<evidence type="ECO:0000313" key="2">
    <source>
        <dbReference type="EMBL" id="CAF1145843.1"/>
    </source>
</evidence>
<keyword evidence="5" id="KW-1185">Reference proteome</keyword>
<evidence type="ECO:0000313" key="4">
    <source>
        <dbReference type="EMBL" id="CAF3909442.1"/>
    </source>
</evidence>
<sequence length="699" mass="82596">MSILYSSENFNSFYPELTVLQRFYSERTKGQINGQVKNSRYEDQSRESLLNGCLPGPLSPLDTYISQRKVSPSSSVATTLDTSPSDSGQNISSKRLIFNRERVNLESHKLVWLDEDNQFTLEFLRTIVDYTKVFDNIEECQQYIEQTNGTTTTFLSQLRILEEFQANYKPEDAIRWYTKDTFVYSILNKALRQHNIEAMFLFGFYIQDLYRQLAKEHKTFKLANLENSIIKVYRGQIISRREVMKIIWNNSNDDDFISKIINSFFSTSLNHNLASFYLNPSLQPDDELQSVLFEIDIDVREDSRPYANVSYLSEFGQEEEVLFMIGTKFVSTKSILYAEKEKRWIFAVELADDYFHSSTKIDTVKNYVKKHLRHMTDESVEDINSVFNGLVSFYPSERWILAVKFHSLANYYRGWKGKNYISAISNYCLALEVLLECICDDELNCTIEIGEIHNKIGWCYKYELQDYNMAKKHYDLSISYYQSVIEKLTTEDEKIKFVNLLEDIYEMKMDISIDENEKLENGLMLIKYKEQNLDYLLKSNLKNVVREIEDIGFVYESISKYDDALLNYVRAFEIYVQNNSYWVIIYNILVRIVSFIIEKKGDHRTALKYQLIKHEYMILRHNEALERTNNWRIGSRFNNLAKSHVELADYYIELQTYNLAHEHLTKALKLYQDIKLYNKKEDTIKELTEKIKTVQPFLE</sequence>
<dbReference type="Proteomes" id="UP000663829">
    <property type="component" value="Unassembled WGS sequence"/>
</dbReference>
<dbReference type="SUPFAM" id="SSF56399">
    <property type="entry name" value="ADP-ribosylation"/>
    <property type="match status" value="1"/>
</dbReference>
<gene>
    <name evidence="2" type="ORF">GPM918_LOCUS20924</name>
    <name evidence="1" type="ORF">OVA965_LOCUS9061</name>
    <name evidence="4" type="ORF">SRO942_LOCUS20921</name>
    <name evidence="3" type="ORF">TMI583_LOCUS9056</name>
</gene>
<accession>A0A814SB31</accession>
<dbReference type="EMBL" id="CAJOBC010006736">
    <property type="protein sequence ID" value="CAF3909442.1"/>
    <property type="molecule type" value="Genomic_DNA"/>
</dbReference>
<name>A0A814SB31_9BILA</name>
<comment type="caution">
    <text evidence="2">The sequence shown here is derived from an EMBL/GenBank/DDBJ whole genome shotgun (WGS) entry which is preliminary data.</text>
</comment>
<dbReference type="SUPFAM" id="SSF48452">
    <property type="entry name" value="TPR-like"/>
    <property type="match status" value="1"/>
</dbReference>
<dbReference type="Gene3D" id="1.25.40.10">
    <property type="entry name" value="Tetratricopeptide repeat domain"/>
    <property type="match status" value="1"/>
</dbReference>
<dbReference type="EMBL" id="CAJNOQ010006736">
    <property type="protein sequence ID" value="CAF1145843.1"/>
    <property type="molecule type" value="Genomic_DNA"/>
</dbReference>
<dbReference type="InterPro" id="IPR011990">
    <property type="entry name" value="TPR-like_helical_dom_sf"/>
</dbReference>
<dbReference type="Proteomes" id="UP000682733">
    <property type="component" value="Unassembled WGS sequence"/>
</dbReference>
<evidence type="ECO:0000313" key="3">
    <source>
        <dbReference type="EMBL" id="CAF3672150.1"/>
    </source>
</evidence>